<keyword evidence="2" id="KW-1185">Reference proteome</keyword>
<protein>
    <submittedName>
        <fullName evidence="1">Uncharacterized protein</fullName>
    </submittedName>
</protein>
<reference evidence="1" key="1">
    <citation type="submission" date="2022-02" db="EMBL/GenBank/DDBJ databases">
        <authorList>
            <person name="Henning P.M."/>
            <person name="McCubbin A.G."/>
            <person name="Shore J.S."/>
        </authorList>
    </citation>
    <scope>NUCLEOTIDE SEQUENCE</scope>
    <source>
        <strain evidence="1">F60SS</strain>
        <tissue evidence="1">Leaves</tissue>
    </source>
</reference>
<organism evidence="1 2">
    <name type="scientific">Turnera subulata</name>
    <dbReference type="NCBI Taxonomy" id="218843"/>
    <lineage>
        <taxon>Eukaryota</taxon>
        <taxon>Viridiplantae</taxon>
        <taxon>Streptophyta</taxon>
        <taxon>Embryophyta</taxon>
        <taxon>Tracheophyta</taxon>
        <taxon>Spermatophyta</taxon>
        <taxon>Magnoliopsida</taxon>
        <taxon>eudicotyledons</taxon>
        <taxon>Gunneridae</taxon>
        <taxon>Pentapetalae</taxon>
        <taxon>rosids</taxon>
        <taxon>fabids</taxon>
        <taxon>Malpighiales</taxon>
        <taxon>Passifloraceae</taxon>
        <taxon>Turnera</taxon>
    </lineage>
</organism>
<gene>
    <name evidence="1" type="ORF">Tsubulata_049085</name>
</gene>
<dbReference type="EMBL" id="JAKUCV010006981">
    <property type="protein sequence ID" value="KAJ4825198.1"/>
    <property type="molecule type" value="Genomic_DNA"/>
</dbReference>
<dbReference type="Proteomes" id="UP001141552">
    <property type="component" value="Unassembled WGS sequence"/>
</dbReference>
<evidence type="ECO:0000313" key="1">
    <source>
        <dbReference type="EMBL" id="KAJ4825198.1"/>
    </source>
</evidence>
<name>A0A9Q0F583_9ROSI</name>
<accession>A0A9Q0F583</accession>
<dbReference type="AlphaFoldDB" id="A0A9Q0F583"/>
<proteinExistence type="predicted"/>
<sequence length="91" mass="10408">MIKSGVFGYNIRVSRNPNPEIEYLSSHPISLLAYALSILIFCRLTIADNNNLVPWKEEENKLPFDDNSSLSISSLKDADIFRTGRYRTIED</sequence>
<comment type="caution">
    <text evidence="1">The sequence shown here is derived from an EMBL/GenBank/DDBJ whole genome shotgun (WGS) entry which is preliminary data.</text>
</comment>
<reference evidence="1" key="2">
    <citation type="journal article" date="2023" name="Plants (Basel)">
        <title>Annotation of the Turnera subulata (Passifloraceae) Draft Genome Reveals the S-Locus Evolved after the Divergence of Turneroideae from Passifloroideae in a Stepwise Manner.</title>
        <authorList>
            <person name="Henning P.M."/>
            <person name="Roalson E.H."/>
            <person name="Mir W."/>
            <person name="McCubbin A.G."/>
            <person name="Shore J.S."/>
        </authorList>
    </citation>
    <scope>NUCLEOTIDE SEQUENCE</scope>
    <source>
        <strain evidence="1">F60SS</strain>
    </source>
</reference>
<evidence type="ECO:0000313" key="2">
    <source>
        <dbReference type="Proteomes" id="UP001141552"/>
    </source>
</evidence>